<feature type="transmembrane region" description="Helical" evidence="1">
    <location>
        <begin position="95"/>
        <end position="116"/>
    </location>
</feature>
<accession>A0AAW7HUI2</accession>
<keyword evidence="1" id="KW-0812">Transmembrane</keyword>
<dbReference type="EMBL" id="JAOPLV010000001">
    <property type="protein sequence ID" value="MDM5138817.1"/>
    <property type="molecule type" value="Genomic_DNA"/>
</dbReference>
<dbReference type="RefSeq" id="WP_290021233.1">
    <property type="nucleotide sequence ID" value="NZ_JAOPLV010000001.1"/>
</dbReference>
<feature type="transmembrane region" description="Helical" evidence="1">
    <location>
        <begin position="36"/>
        <end position="60"/>
    </location>
</feature>
<comment type="caution">
    <text evidence="2">The sequence shown here is derived from an EMBL/GenBank/DDBJ whole genome shotgun (WGS) entry which is preliminary data.</text>
</comment>
<evidence type="ECO:0000313" key="3">
    <source>
        <dbReference type="Proteomes" id="UP001168216"/>
    </source>
</evidence>
<reference evidence="2" key="1">
    <citation type="submission" date="2023-08" db="EMBL/GenBank/DDBJ databases">
        <title>WGS of Aeromonas isolates.</title>
        <authorList>
            <person name="Lee H."/>
        </authorList>
    </citation>
    <scope>NUCLEOTIDE SEQUENCE</scope>
    <source>
        <strain evidence="2">SL22</strain>
    </source>
</reference>
<protein>
    <submittedName>
        <fullName evidence="2">Uncharacterized protein</fullName>
    </submittedName>
</protein>
<gene>
    <name evidence="2" type="ORF">OB959_03250</name>
</gene>
<dbReference type="Proteomes" id="UP001168216">
    <property type="component" value="Unassembled WGS sequence"/>
</dbReference>
<sequence length="259" mass="30106">MSDQTAAARWRWLRQHIKRLRNSELEPEEKETTWRFAGLVVAAIPALTAATYLLGMTYHYGYTLAFNLDYAEFSPPADYLLAFGLLTTLNMLKPWMWPVLGSIFTIFFMAFTLITCSRGRLHLTWLWQTSCLYRWLVTRAKKLRRYPAPSLFRAFVWMGNNYYKFAFLSLSVLIPVMGALWFFVKGVEEAQTQITRLEQDKWPLTEAHSQSPLLGDEPHIRISCNGSHCAYRLKGGDTLILRFDQIEQTRYKPEKAASK</sequence>
<proteinExistence type="predicted"/>
<feature type="transmembrane region" description="Helical" evidence="1">
    <location>
        <begin position="162"/>
        <end position="184"/>
    </location>
</feature>
<keyword evidence="1" id="KW-0472">Membrane</keyword>
<evidence type="ECO:0000256" key="1">
    <source>
        <dbReference type="SAM" id="Phobius"/>
    </source>
</evidence>
<dbReference type="AlphaFoldDB" id="A0AAW7HUI2"/>
<name>A0AAW7HUI2_9GAMM</name>
<keyword evidence="1" id="KW-1133">Transmembrane helix</keyword>
<organism evidence="2 3">
    <name type="scientific">Aeromonas bestiarum</name>
    <dbReference type="NCBI Taxonomy" id="105751"/>
    <lineage>
        <taxon>Bacteria</taxon>
        <taxon>Pseudomonadati</taxon>
        <taxon>Pseudomonadota</taxon>
        <taxon>Gammaproteobacteria</taxon>
        <taxon>Aeromonadales</taxon>
        <taxon>Aeromonadaceae</taxon>
        <taxon>Aeromonas</taxon>
    </lineage>
</organism>
<evidence type="ECO:0000313" key="2">
    <source>
        <dbReference type="EMBL" id="MDM5138817.1"/>
    </source>
</evidence>